<dbReference type="RefSeq" id="WP_253870335.1">
    <property type="nucleotide sequence ID" value="NZ_BAABHM010000006.1"/>
</dbReference>
<proteinExistence type="predicted"/>
<dbReference type="Gene3D" id="3.40.50.410">
    <property type="entry name" value="von Willebrand factor, type A domain"/>
    <property type="match status" value="1"/>
</dbReference>
<protein>
    <submittedName>
        <fullName evidence="3">DUF58 domain-containing protein</fullName>
    </submittedName>
</protein>
<sequence length="325" mass="35630">MTAPPRNDSARNDSARNDSARNDSAGRFSRLELTVRRRVDGLLQGDVDGHALGPGSEPEELTRYQPGQDVRRIDWNVTARTGDPHLWRTRAQHELDTWLLVDRSPSMTFGTARTEKVDVAEQVAAAVGLLTTGPGNRVGIGLIDEAGLRWISPRPGRAAAAALTRLDAAVRQGSPALSLSDALRGLGARARRRGLCVVVTDLVAPDGAIERPFEWEGPLRRLTARHDVIVVEVDDPRERELPDVGEVVLLDPETGVQREVSTSDPELRLAYATVAALHRDETAAAVRAARAEHLRVSTADDWAAALARFVKDRRRAPARRHRRTP</sequence>
<comment type="caution">
    <text evidence="3">The sequence shown here is derived from an EMBL/GenBank/DDBJ whole genome shotgun (WGS) entry which is preliminary data.</text>
</comment>
<evidence type="ECO:0000256" key="1">
    <source>
        <dbReference type="SAM" id="MobiDB-lite"/>
    </source>
</evidence>
<dbReference type="SUPFAM" id="SSF53300">
    <property type="entry name" value="vWA-like"/>
    <property type="match status" value="1"/>
</dbReference>
<name>A0ABP8WQ69_9MICO</name>
<dbReference type="InterPro" id="IPR002881">
    <property type="entry name" value="DUF58"/>
</dbReference>
<dbReference type="EMBL" id="BAABHM010000006">
    <property type="protein sequence ID" value="GAA4693684.1"/>
    <property type="molecule type" value="Genomic_DNA"/>
</dbReference>
<dbReference type="PANTHER" id="PTHR33608:SF6">
    <property type="entry name" value="BLL2464 PROTEIN"/>
    <property type="match status" value="1"/>
</dbReference>
<dbReference type="PANTHER" id="PTHR33608">
    <property type="entry name" value="BLL2464 PROTEIN"/>
    <property type="match status" value="1"/>
</dbReference>
<evidence type="ECO:0000259" key="2">
    <source>
        <dbReference type="Pfam" id="PF01882"/>
    </source>
</evidence>
<evidence type="ECO:0000313" key="4">
    <source>
        <dbReference type="Proteomes" id="UP001500843"/>
    </source>
</evidence>
<keyword evidence="4" id="KW-1185">Reference proteome</keyword>
<evidence type="ECO:0000313" key="3">
    <source>
        <dbReference type="EMBL" id="GAA4693684.1"/>
    </source>
</evidence>
<gene>
    <name evidence="3" type="ORF">GCM10023198_11570</name>
</gene>
<dbReference type="Pfam" id="PF01882">
    <property type="entry name" value="DUF58"/>
    <property type="match status" value="1"/>
</dbReference>
<feature type="domain" description="DUF58" evidence="2">
    <location>
        <begin position="63"/>
        <end position="280"/>
    </location>
</feature>
<accession>A0ABP8WQ69</accession>
<feature type="region of interest" description="Disordered" evidence="1">
    <location>
        <begin position="1"/>
        <end position="25"/>
    </location>
</feature>
<reference evidence="4" key="1">
    <citation type="journal article" date="2019" name="Int. J. Syst. Evol. Microbiol.">
        <title>The Global Catalogue of Microorganisms (GCM) 10K type strain sequencing project: providing services to taxonomists for standard genome sequencing and annotation.</title>
        <authorList>
            <consortium name="The Broad Institute Genomics Platform"/>
            <consortium name="The Broad Institute Genome Sequencing Center for Infectious Disease"/>
            <person name="Wu L."/>
            <person name="Ma J."/>
        </authorList>
    </citation>
    <scope>NUCLEOTIDE SEQUENCE [LARGE SCALE GENOMIC DNA]</scope>
    <source>
        <strain evidence="4">JCM 17975</strain>
    </source>
</reference>
<dbReference type="InterPro" id="IPR036465">
    <property type="entry name" value="vWFA_dom_sf"/>
</dbReference>
<organism evidence="3 4">
    <name type="scientific">Promicromonospora umidemergens</name>
    <dbReference type="NCBI Taxonomy" id="629679"/>
    <lineage>
        <taxon>Bacteria</taxon>
        <taxon>Bacillati</taxon>
        <taxon>Actinomycetota</taxon>
        <taxon>Actinomycetes</taxon>
        <taxon>Micrococcales</taxon>
        <taxon>Promicromonosporaceae</taxon>
        <taxon>Promicromonospora</taxon>
    </lineage>
</organism>
<dbReference type="Proteomes" id="UP001500843">
    <property type="component" value="Unassembled WGS sequence"/>
</dbReference>
<feature type="compositionally biased region" description="Basic and acidic residues" evidence="1">
    <location>
        <begin position="8"/>
        <end position="21"/>
    </location>
</feature>